<dbReference type="InterPro" id="IPR005828">
    <property type="entry name" value="MFS_sugar_transport-like"/>
</dbReference>
<organism evidence="5 6">
    <name type="scientific">Aspergillus bombycis</name>
    <dbReference type="NCBI Taxonomy" id="109264"/>
    <lineage>
        <taxon>Eukaryota</taxon>
        <taxon>Fungi</taxon>
        <taxon>Dikarya</taxon>
        <taxon>Ascomycota</taxon>
        <taxon>Pezizomycotina</taxon>
        <taxon>Eurotiomycetes</taxon>
        <taxon>Eurotiomycetidae</taxon>
        <taxon>Eurotiales</taxon>
        <taxon>Aspergillaceae</taxon>
        <taxon>Aspergillus</taxon>
    </lineage>
</organism>
<dbReference type="InterPro" id="IPR036259">
    <property type="entry name" value="MFS_trans_sf"/>
</dbReference>
<dbReference type="Proteomes" id="UP000179179">
    <property type="component" value="Unassembled WGS sequence"/>
</dbReference>
<dbReference type="Pfam" id="PF00083">
    <property type="entry name" value="Sugar_tr"/>
    <property type="match status" value="1"/>
</dbReference>
<dbReference type="SUPFAM" id="SSF103473">
    <property type="entry name" value="MFS general substrate transporter"/>
    <property type="match status" value="1"/>
</dbReference>
<dbReference type="EMBL" id="LYCR01000047">
    <property type="protein sequence ID" value="OGM45063.1"/>
    <property type="molecule type" value="Genomic_DNA"/>
</dbReference>
<protein>
    <submittedName>
        <fullName evidence="5">Hexose carrier protein</fullName>
    </submittedName>
</protein>
<dbReference type="RefSeq" id="XP_022388780.1">
    <property type="nucleotide sequence ID" value="XM_022532934.1"/>
</dbReference>
<accession>A0A1F8A029</accession>
<dbReference type="GeneID" id="34449195"/>
<dbReference type="PANTHER" id="PTHR48022">
    <property type="entry name" value="PLASTIDIC GLUCOSE TRANSPORTER 4"/>
    <property type="match status" value="1"/>
</dbReference>
<keyword evidence="3" id="KW-1133">Transmembrane helix</keyword>
<evidence type="ECO:0000256" key="2">
    <source>
        <dbReference type="ARBA" id="ARBA00022692"/>
    </source>
</evidence>
<dbReference type="AlphaFoldDB" id="A0A1F8A029"/>
<dbReference type="InterPro" id="IPR050360">
    <property type="entry name" value="MFS_Sugar_Transporters"/>
</dbReference>
<reference evidence="5 6" key="1">
    <citation type="journal article" date="2016" name="Genome Biol. Evol.">
        <title>Draft genome sequence of an aflatoxigenic Aspergillus species, A. bombycis.</title>
        <authorList>
            <person name="Moore G.G."/>
            <person name="Mack B.M."/>
            <person name="Beltz S.B."/>
            <person name="Gilbert M.K."/>
        </authorList>
    </citation>
    <scope>NUCLEOTIDE SEQUENCE [LARGE SCALE GENOMIC DNA]</scope>
    <source>
        <strain evidence="6">NRRL 26010</strain>
    </source>
</reference>
<proteinExistence type="predicted"/>
<evidence type="ECO:0000256" key="1">
    <source>
        <dbReference type="ARBA" id="ARBA00004141"/>
    </source>
</evidence>
<dbReference type="GO" id="GO:0016020">
    <property type="term" value="C:membrane"/>
    <property type="evidence" value="ECO:0007669"/>
    <property type="project" value="UniProtKB-SubCell"/>
</dbReference>
<dbReference type="OrthoDB" id="6612291at2759"/>
<comment type="caution">
    <text evidence="5">The sequence shown here is derived from an EMBL/GenBank/DDBJ whole genome shotgun (WGS) entry which is preliminary data.</text>
</comment>
<evidence type="ECO:0000256" key="4">
    <source>
        <dbReference type="ARBA" id="ARBA00023136"/>
    </source>
</evidence>
<dbReference type="STRING" id="109264.A0A1F8A029"/>
<comment type="subcellular location">
    <subcellularLocation>
        <location evidence="1">Membrane</location>
        <topology evidence="1">Multi-pass membrane protein</topology>
    </subcellularLocation>
</comment>
<keyword evidence="4" id="KW-0472">Membrane</keyword>
<gene>
    <name evidence="5" type="ORF">ABOM_005805</name>
</gene>
<dbReference type="GO" id="GO:0005351">
    <property type="term" value="F:carbohydrate:proton symporter activity"/>
    <property type="evidence" value="ECO:0007669"/>
    <property type="project" value="TreeGrafter"/>
</dbReference>
<dbReference type="PANTHER" id="PTHR48022:SF5">
    <property type="entry name" value="ALPHA-GLUCOSIDES PERMEASE MPH2-RELATED"/>
    <property type="match status" value="1"/>
</dbReference>
<keyword evidence="2" id="KW-0812">Transmembrane</keyword>
<evidence type="ECO:0000256" key="3">
    <source>
        <dbReference type="ARBA" id="ARBA00022989"/>
    </source>
</evidence>
<keyword evidence="6" id="KW-1185">Reference proteome</keyword>
<sequence>MAAMRSPVITVQQYSMGHLCHDRAAYSSELLPLALRSYLTAYTNMCFTIGQFISAGVLQGLISRDDQWAYRIPYAVQWIWPVRLLFIGILMLESPWWQVRHGRYDDALATIQRLTAGEEKTKSWQTVAMMIHTNQIEQEIEDGSSYWDCFRGSNLRRTEISCMSFTGQVLAGNQFAYTGTYFFKQAGISPADGYNLGQRWDSNCLRGNDSLMVLDEEFWSPVHVSWG</sequence>
<evidence type="ECO:0000313" key="5">
    <source>
        <dbReference type="EMBL" id="OGM45063.1"/>
    </source>
</evidence>
<dbReference type="Gene3D" id="1.20.1250.20">
    <property type="entry name" value="MFS general substrate transporter like domains"/>
    <property type="match status" value="1"/>
</dbReference>
<name>A0A1F8A029_9EURO</name>
<evidence type="ECO:0000313" key="6">
    <source>
        <dbReference type="Proteomes" id="UP000179179"/>
    </source>
</evidence>